<dbReference type="InterPro" id="IPR019888">
    <property type="entry name" value="Tscrpt_reg_AsnC-like"/>
</dbReference>
<dbReference type="InterPro" id="IPR019887">
    <property type="entry name" value="Tscrpt_reg_AsnC/Lrp_C"/>
</dbReference>
<dbReference type="InterPro" id="IPR000485">
    <property type="entry name" value="AsnC-type_HTH_dom"/>
</dbReference>
<dbReference type="SUPFAM" id="SSF54909">
    <property type="entry name" value="Dimeric alpha+beta barrel"/>
    <property type="match status" value="1"/>
</dbReference>
<dbReference type="InterPro" id="IPR036388">
    <property type="entry name" value="WH-like_DNA-bd_sf"/>
</dbReference>
<organism evidence="6 7">
    <name type="scientific">Kineococcus glutinatus</name>
    <dbReference type="NCBI Taxonomy" id="1070872"/>
    <lineage>
        <taxon>Bacteria</taxon>
        <taxon>Bacillati</taxon>
        <taxon>Actinomycetota</taxon>
        <taxon>Actinomycetes</taxon>
        <taxon>Kineosporiales</taxon>
        <taxon>Kineosporiaceae</taxon>
        <taxon>Kineococcus</taxon>
    </lineage>
</organism>
<evidence type="ECO:0000313" key="6">
    <source>
        <dbReference type="EMBL" id="GAA4964674.1"/>
    </source>
</evidence>
<name>A0ABP9H984_9ACTN</name>
<protein>
    <submittedName>
        <fullName evidence="6">Lrp/AsnC family transcriptional regulator</fullName>
    </submittedName>
</protein>
<evidence type="ECO:0000256" key="2">
    <source>
        <dbReference type="ARBA" id="ARBA00023125"/>
    </source>
</evidence>
<keyword evidence="1" id="KW-0805">Transcription regulation</keyword>
<dbReference type="SMART" id="SM00344">
    <property type="entry name" value="HTH_ASNC"/>
    <property type="match status" value="1"/>
</dbReference>
<evidence type="ECO:0000256" key="1">
    <source>
        <dbReference type="ARBA" id="ARBA00023015"/>
    </source>
</evidence>
<dbReference type="Pfam" id="PF01037">
    <property type="entry name" value="AsnC_trans_reg"/>
    <property type="match status" value="1"/>
</dbReference>
<proteinExistence type="predicted"/>
<keyword evidence="7" id="KW-1185">Reference proteome</keyword>
<keyword evidence="3" id="KW-0804">Transcription</keyword>
<evidence type="ECO:0000256" key="4">
    <source>
        <dbReference type="SAM" id="MobiDB-lite"/>
    </source>
</evidence>
<evidence type="ECO:0000313" key="7">
    <source>
        <dbReference type="Proteomes" id="UP001501195"/>
    </source>
</evidence>
<sequence>MRLNEIRYARAMTSTGSPTRRGPGSVPKNVRPAPDDVDRAILHELAVDGRLANNALAERVGIAPSTCLARVRALREAGVIRGFHADVEPRALGRDLQAMIAVKLAAHARGSMGPFVQRISRQPEVLDVYFVAGANDYLVHVAVGSTEDLREFVAEHLNRDPDVALTETNLIFEHTRAAGRR</sequence>
<dbReference type="PANTHER" id="PTHR30154">
    <property type="entry name" value="LEUCINE-RESPONSIVE REGULATORY PROTEIN"/>
    <property type="match status" value="1"/>
</dbReference>
<dbReference type="SUPFAM" id="SSF46785">
    <property type="entry name" value="Winged helix' DNA-binding domain"/>
    <property type="match status" value="1"/>
</dbReference>
<dbReference type="Gene3D" id="3.30.70.920">
    <property type="match status" value="1"/>
</dbReference>
<accession>A0ABP9H984</accession>
<dbReference type="InterPro" id="IPR036390">
    <property type="entry name" value="WH_DNA-bd_sf"/>
</dbReference>
<dbReference type="PROSITE" id="PS50956">
    <property type="entry name" value="HTH_ASNC_2"/>
    <property type="match status" value="1"/>
</dbReference>
<dbReference type="Proteomes" id="UP001501195">
    <property type="component" value="Unassembled WGS sequence"/>
</dbReference>
<dbReference type="PANTHER" id="PTHR30154:SF54">
    <property type="entry name" value="POSSIBLE TRANSCRIPTIONAL REGULATORY PROTEIN (PROBABLY LRP_ASNC-FAMILY)"/>
    <property type="match status" value="1"/>
</dbReference>
<dbReference type="CDD" id="cd00090">
    <property type="entry name" value="HTH_ARSR"/>
    <property type="match status" value="1"/>
</dbReference>
<evidence type="ECO:0000259" key="5">
    <source>
        <dbReference type="PROSITE" id="PS50956"/>
    </source>
</evidence>
<feature type="region of interest" description="Disordered" evidence="4">
    <location>
        <begin position="10"/>
        <end position="33"/>
    </location>
</feature>
<dbReference type="InterPro" id="IPR011991">
    <property type="entry name" value="ArsR-like_HTH"/>
</dbReference>
<dbReference type="Gene3D" id="1.10.10.10">
    <property type="entry name" value="Winged helix-like DNA-binding domain superfamily/Winged helix DNA-binding domain"/>
    <property type="match status" value="1"/>
</dbReference>
<evidence type="ECO:0000256" key="3">
    <source>
        <dbReference type="ARBA" id="ARBA00023163"/>
    </source>
</evidence>
<feature type="domain" description="HTH asnC-type" evidence="5">
    <location>
        <begin position="34"/>
        <end position="95"/>
    </location>
</feature>
<dbReference type="InterPro" id="IPR011008">
    <property type="entry name" value="Dimeric_a/b-barrel"/>
</dbReference>
<gene>
    <name evidence="6" type="ORF">GCM10023225_04710</name>
</gene>
<dbReference type="PRINTS" id="PR00033">
    <property type="entry name" value="HTHASNC"/>
</dbReference>
<dbReference type="Pfam" id="PF13412">
    <property type="entry name" value="HTH_24"/>
    <property type="match status" value="1"/>
</dbReference>
<comment type="caution">
    <text evidence="6">The sequence shown here is derived from an EMBL/GenBank/DDBJ whole genome shotgun (WGS) entry which is preliminary data.</text>
</comment>
<dbReference type="EMBL" id="BAABIL010000053">
    <property type="protein sequence ID" value="GAA4964674.1"/>
    <property type="molecule type" value="Genomic_DNA"/>
</dbReference>
<reference evidence="7" key="1">
    <citation type="journal article" date="2019" name="Int. J. Syst. Evol. Microbiol.">
        <title>The Global Catalogue of Microorganisms (GCM) 10K type strain sequencing project: providing services to taxonomists for standard genome sequencing and annotation.</title>
        <authorList>
            <consortium name="The Broad Institute Genomics Platform"/>
            <consortium name="The Broad Institute Genome Sequencing Center for Infectious Disease"/>
            <person name="Wu L."/>
            <person name="Ma J."/>
        </authorList>
    </citation>
    <scope>NUCLEOTIDE SEQUENCE [LARGE SCALE GENOMIC DNA]</scope>
    <source>
        <strain evidence="7">JCM 18126</strain>
    </source>
</reference>
<keyword evidence="2" id="KW-0238">DNA-binding</keyword>